<dbReference type="NCBIfam" id="TIGR01417">
    <property type="entry name" value="PTS_I_fam"/>
    <property type="match status" value="1"/>
</dbReference>
<dbReference type="GO" id="GO:0009401">
    <property type="term" value="P:phosphoenolpyruvate-dependent sugar phosphotransferase system"/>
    <property type="evidence" value="ECO:0007669"/>
    <property type="project" value="UniProtKB-KW"/>
</dbReference>
<dbReference type="PANTHER" id="PTHR46244:SF6">
    <property type="entry name" value="PHOSPHOENOLPYRUVATE-PROTEIN PHOSPHOTRANSFERASE"/>
    <property type="match status" value="1"/>
</dbReference>
<dbReference type="PANTHER" id="PTHR46244">
    <property type="entry name" value="PHOSPHOENOLPYRUVATE-PROTEIN PHOSPHOTRANSFERASE"/>
    <property type="match status" value="1"/>
</dbReference>
<geneLocation type="plasmid" evidence="17 18">
    <name>pDEIPR01</name>
</geneLocation>
<evidence type="ECO:0000313" key="17">
    <source>
        <dbReference type="EMBL" id="ADY27348.1"/>
    </source>
</evidence>
<keyword evidence="17" id="KW-0670">Pyruvate</keyword>
<evidence type="ECO:0000313" key="18">
    <source>
        <dbReference type="Proteomes" id="UP000007718"/>
    </source>
</evidence>
<comment type="cofactor">
    <cofactor evidence="2">
        <name>Mg(2+)</name>
        <dbReference type="ChEBI" id="CHEBI:18420"/>
    </cofactor>
</comment>
<dbReference type="Pfam" id="PF02896">
    <property type="entry name" value="PEP-utilizers_C"/>
    <property type="match status" value="1"/>
</dbReference>
<dbReference type="Gene3D" id="1.10.274.10">
    <property type="entry name" value="PtsI, HPr-binding domain"/>
    <property type="match status" value="1"/>
</dbReference>
<evidence type="ECO:0000256" key="5">
    <source>
        <dbReference type="ARBA" id="ARBA00012232"/>
    </source>
</evidence>
<evidence type="ECO:0000259" key="15">
    <source>
        <dbReference type="PROSITE" id="PS51094"/>
    </source>
</evidence>
<evidence type="ECO:0000256" key="10">
    <source>
        <dbReference type="ARBA" id="ARBA00022679"/>
    </source>
</evidence>
<dbReference type="InterPro" id="IPR000032">
    <property type="entry name" value="HPr-like"/>
</dbReference>
<dbReference type="Pfam" id="PF00381">
    <property type="entry name" value="PTS-HPr"/>
    <property type="match status" value="1"/>
</dbReference>
<keyword evidence="8" id="KW-0597">Phosphoprotein</keyword>
<feature type="domain" description="PTS EIIA type-2" evidence="15">
    <location>
        <begin position="2"/>
        <end position="141"/>
    </location>
</feature>
<dbReference type="InterPro" id="IPR000121">
    <property type="entry name" value="PEP_util_C"/>
</dbReference>
<dbReference type="InterPro" id="IPR050499">
    <property type="entry name" value="PEP-utilizing_PTS_enzyme"/>
</dbReference>
<dbReference type="Proteomes" id="UP000007718">
    <property type="component" value="Plasmid pDEIPR01"/>
</dbReference>
<dbReference type="GO" id="GO:0046872">
    <property type="term" value="F:metal ion binding"/>
    <property type="evidence" value="ECO:0007669"/>
    <property type="project" value="UniProtKB-KW"/>
</dbReference>
<dbReference type="AlphaFoldDB" id="F0RPP2"/>
<dbReference type="GO" id="GO:0016301">
    <property type="term" value="F:kinase activity"/>
    <property type="evidence" value="ECO:0007669"/>
    <property type="project" value="UniProtKB-KW"/>
</dbReference>
<evidence type="ECO:0000256" key="2">
    <source>
        <dbReference type="ARBA" id="ARBA00001946"/>
    </source>
</evidence>
<keyword evidence="13" id="KW-0418">Kinase</keyword>
<keyword evidence="17" id="KW-0614">Plasmid</keyword>
<dbReference type="EC" id="2.7.3.9" evidence="5"/>
<keyword evidence="7" id="KW-0963">Cytoplasm</keyword>
<dbReference type="InterPro" id="IPR036618">
    <property type="entry name" value="PtsI_HPr-bd_sf"/>
</dbReference>
<proteinExistence type="inferred from homology"/>
<evidence type="ECO:0000256" key="1">
    <source>
        <dbReference type="ARBA" id="ARBA00000683"/>
    </source>
</evidence>
<dbReference type="InterPro" id="IPR035895">
    <property type="entry name" value="HPr-like_sf"/>
</dbReference>
<dbReference type="InterPro" id="IPR001020">
    <property type="entry name" value="PTS_HPr_His_P_site"/>
</dbReference>
<dbReference type="InterPro" id="IPR040442">
    <property type="entry name" value="Pyrv_kinase-like_dom_sf"/>
</dbReference>
<keyword evidence="10 17" id="KW-0808">Transferase</keyword>
<comment type="catalytic activity">
    <reaction evidence="1">
        <text>L-histidyl-[protein] + phosphoenolpyruvate = N(pros)-phospho-L-histidyl-[protein] + pyruvate</text>
        <dbReference type="Rhea" id="RHEA:23880"/>
        <dbReference type="Rhea" id="RHEA-COMP:9745"/>
        <dbReference type="Rhea" id="RHEA-COMP:9746"/>
        <dbReference type="ChEBI" id="CHEBI:15361"/>
        <dbReference type="ChEBI" id="CHEBI:29979"/>
        <dbReference type="ChEBI" id="CHEBI:58702"/>
        <dbReference type="ChEBI" id="CHEBI:64837"/>
        <dbReference type="EC" id="2.7.3.9"/>
    </reaction>
</comment>
<dbReference type="InterPro" id="IPR008731">
    <property type="entry name" value="PTS_EIN"/>
</dbReference>
<evidence type="ECO:0000256" key="11">
    <source>
        <dbReference type="ARBA" id="ARBA00022683"/>
    </source>
</evidence>
<dbReference type="InterPro" id="IPR006318">
    <property type="entry name" value="PTS_EI-like"/>
</dbReference>
<keyword evidence="14" id="KW-0460">Magnesium</keyword>
<evidence type="ECO:0000256" key="4">
    <source>
        <dbReference type="ARBA" id="ARBA00007837"/>
    </source>
</evidence>
<organism evidence="17 18">
    <name type="scientific">Deinococcus proteolyticus (strain ATCC 35074 / DSM 20540 / JCM 6276 / NBRC 101906 / NCIMB 13154 / VKM Ac-1939 / CCM 2703 / MRP)</name>
    <dbReference type="NCBI Taxonomy" id="693977"/>
    <lineage>
        <taxon>Bacteria</taxon>
        <taxon>Thermotogati</taxon>
        <taxon>Deinococcota</taxon>
        <taxon>Deinococci</taxon>
        <taxon>Deinococcales</taxon>
        <taxon>Deinococcaceae</taxon>
        <taxon>Deinococcus</taxon>
    </lineage>
</organism>
<comment type="subcellular location">
    <subcellularLocation>
        <location evidence="3">Cytoplasm</location>
    </subcellularLocation>
</comment>
<dbReference type="InterPro" id="IPR018274">
    <property type="entry name" value="PEP_util_AS"/>
</dbReference>
<dbReference type="GO" id="GO:0008965">
    <property type="term" value="F:phosphoenolpyruvate-protein phosphotransferase activity"/>
    <property type="evidence" value="ECO:0007669"/>
    <property type="project" value="UniProtKB-EC"/>
</dbReference>
<dbReference type="Gene3D" id="3.20.20.60">
    <property type="entry name" value="Phosphoenolpyruvate-binding domains"/>
    <property type="match status" value="1"/>
</dbReference>
<dbReference type="InterPro" id="IPR002178">
    <property type="entry name" value="PTS_EIIA_type-2_dom"/>
</dbReference>
<keyword evidence="18" id="KW-1185">Reference proteome</keyword>
<dbReference type="PROSITE" id="PS00372">
    <property type="entry name" value="PTS_EIIA_TYPE_2_HIS"/>
    <property type="match status" value="1"/>
</dbReference>
<dbReference type="InterPro" id="IPR008279">
    <property type="entry name" value="PEP-util_enz_mobile_dom"/>
</dbReference>
<sequence length="850" mass="88869">MIQLSPNLVRLGAQASSKQEAIRQVAELLSQAGHTDPAYFQGMLAREEQANTYLGSGIAIPHGTPETRHLIQRTGVAVLQVPGGVDWGGDTVRLVVGIAAASDEHLDILRQLTRVLNDPALVERLSTTGDPAEVVAALGGKAAPAALGGAAAPAALGGAAAPATPAPTPSDDLPYTAQVTLPNPQGMHARPASRLAGLVRAQGGRLRLARENEAQSADATRLMEVLGLGLKQGTVLTLSSDSEALLQAARDAIRAGLGDDLSAAAAPAAPQARREPTWVPAQVSATLEGVPAADGLVTGVTRQYRPQALEVRDEGGDDPAGQAAALDRALAAARAALDVTIADVQGRLGADKAAIFRAHQELLDDSGVLEDVAGLLLAGHGAAWAYRQVTDERIAALQKLDDPVLAGRAADLGDVQRRVLRALLGLGEEQPLDRGEPFILLAPDLTPSDTARLSLDTLLGFATEVGGPTSHTAIMARGLGVPAVVAAGAGLRDIPDGTPAILDGSSGRLYLRPSEADLHAAAEQRRRLEAGKQAAFAGRMQPGQTRDGTRVEVAANINRAADAGPALEHGAEGVGLMRTEFLYLESDHAPTEDEQEREYRAMAEVLAGRPLIIRTLDIGGDKAVPYLGLEQEDNSFLGIRGIRLCFERPDLFLPQLRAIARVAKDHPNVHVMFPMIATLADLRRARGMLEDVCRELDAPRIPVGVMIEVPSAALMARELAPEVDFFSVGTNDLTGYTLAMDRLHPVLARQADALHPAVLRLIAVTAEAAQAHGKWVGVCGGAAAEPAGALVLAGLGVRELSVSTPAVPAVKAALRRHDLTRLQEVARQALAQPDAAAVRALLEPLTEAEA</sequence>
<dbReference type="CDD" id="cd00367">
    <property type="entry name" value="PTS-HPr_like"/>
    <property type="match status" value="1"/>
</dbReference>
<dbReference type="PROSITE" id="PS00370">
    <property type="entry name" value="PEP_ENZYMES_PHOS_SITE"/>
    <property type="match status" value="1"/>
</dbReference>
<dbReference type="PRINTS" id="PR01736">
    <property type="entry name" value="PHPHTRNFRASE"/>
</dbReference>
<dbReference type="GO" id="GO:0005737">
    <property type="term" value="C:cytoplasm"/>
    <property type="evidence" value="ECO:0007669"/>
    <property type="project" value="UniProtKB-SubCell"/>
</dbReference>
<keyword evidence="12" id="KW-0479">Metal-binding</keyword>
<dbReference type="SUPFAM" id="SSF55804">
    <property type="entry name" value="Phoshotransferase/anion transport protein"/>
    <property type="match status" value="1"/>
</dbReference>
<dbReference type="CDD" id="cd00211">
    <property type="entry name" value="PTS_IIA_fru"/>
    <property type="match status" value="1"/>
</dbReference>
<dbReference type="InterPro" id="IPR016152">
    <property type="entry name" value="PTrfase/Anion_transptr"/>
</dbReference>
<dbReference type="Pfam" id="PF00391">
    <property type="entry name" value="PEP-utilizers"/>
    <property type="match status" value="1"/>
</dbReference>
<dbReference type="RefSeq" id="WP_013623080.1">
    <property type="nucleotide sequence ID" value="NC_015169.1"/>
</dbReference>
<dbReference type="InterPro" id="IPR015813">
    <property type="entry name" value="Pyrv/PenolPyrv_kinase-like_dom"/>
</dbReference>
<evidence type="ECO:0000256" key="6">
    <source>
        <dbReference type="ARBA" id="ARBA00022448"/>
    </source>
</evidence>
<dbReference type="HOGENOM" id="CLU_007308_4_1_0"/>
<evidence type="ECO:0000256" key="9">
    <source>
        <dbReference type="ARBA" id="ARBA00022597"/>
    </source>
</evidence>
<evidence type="ECO:0000256" key="13">
    <source>
        <dbReference type="ARBA" id="ARBA00022777"/>
    </source>
</evidence>
<dbReference type="PROSITE" id="PS00369">
    <property type="entry name" value="PTS_HPR_HIS"/>
    <property type="match status" value="1"/>
</dbReference>
<keyword evidence="6" id="KW-0813">Transport</keyword>
<dbReference type="SUPFAM" id="SSF47831">
    <property type="entry name" value="Enzyme I of the PEP:sugar phosphotransferase system HPr-binding (sub)domain"/>
    <property type="match status" value="1"/>
</dbReference>
<dbReference type="SUPFAM" id="SSF55594">
    <property type="entry name" value="HPr-like"/>
    <property type="match status" value="1"/>
</dbReference>
<dbReference type="InterPro" id="IPR036637">
    <property type="entry name" value="Phosphohistidine_dom_sf"/>
</dbReference>
<evidence type="ECO:0000256" key="7">
    <source>
        <dbReference type="ARBA" id="ARBA00022490"/>
    </source>
</evidence>
<evidence type="ECO:0000256" key="3">
    <source>
        <dbReference type="ARBA" id="ARBA00004496"/>
    </source>
</evidence>
<dbReference type="OrthoDB" id="9765468at2"/>
<keyword evidence="9" id="KW-0762">Sugar transport</keyword>
<dbReference type="Gene3D" id="3.40.930.10">
    <property type="entry name" value="Mannitol-specific EII, Chain A"/>
    <property type="match status" value="1"/>
</dbReference>
<dbReference type="PROSITE" id="PS51350">
    <property type="entry name" value="PTS_HPR_DOM"/>
    <property type="match status" value="1"/>
</dbReference>
<name>F0RPP2_DEIPM</name>
<dbReference type="KEGG" id="dpt:Deipr_2221"/>
<dbReference type="EMBL" id="CP002537">
    <property type="protein sequence ID" value="ADY27348.1"/>
    <property type="molecule type" value="Genomic_DNA"/>
</dbReference>
<feature type="domain" description="HPr" evidence="16">
    <location>
        <begin position="174"/>
        <end position="260"/>
    </location>
</feature>
<dbReference type="SUPFAM" id="SSF51621">
    <property type="entry name" value="Phosphoenolpyruvate/pyruvate domain"/>
    <property type="match status" value="1"/>
</dbReference>
<evidence type="ECO:0000256" key="14">
    <source>
        <dbReference type="ARBA" id="ARBA00022842"/>
    </source>
</evidence>
<evidence type="ECO:0000256" key="12">
    <source>
        <dbReference type="ARBA" id="ARBA00022723"/>
    </source>
</evidence>
<keyword evidence="11" id="KW-0598">Phosphotransferase system</keyword>
<accession>F0RPP2</accession>
<evidence type="ECO:0000256" key="8">
    <source>
        <dbReference type="ARBA" id="ARBA00022553"/>
    </source>
</evidence>
<dbReference type="SUPFAM" id="SSF52009">
    <property type="entry name" value="Phosphohistidine domain"/>
    <property type="match status" value="1"/>
</dbReference>
<comment type="similarity">
    <text evidence="4">Belongs to the PEP-utilizing enzyme family.</text>
</comment>
<dbReference type="Gene3D" id="3.50.30.10">
    <property type="entry name" value="Phosphohistidine domain"/>
    <property type="match status" value="1"/>
</dbReference>
<protein>
    <recommendedName>
        <fullName evidence="5">phosphoenolpyruvate--protein phosphotransferase</fullName>
        <ecNumber evidence="5">2.7.3.9</ecNumber>
    </recommendedName>
</protein>
<evidence type="ECO:0000259" key="16">
    <source>
        <dbReference type="PROSITE" id="PS51350"/>
    </source>
</evidence>
<gene>
    <name evidence="17" type="ordered locus">Deipr_2221</name>
</gene>
<dbReference type="PROSITE" id="PS51094">
    <property type="entry name" value="PTS_EIIA_TYPE_2"/>
    <property type="match status" value="1"/>
</dbReference>
<dbReference type="Pfam" id="PF05524">
    <property type="entry name" value="PEP-utilisers_N"/>
    <property type="match status" value="1"/>
</dbReference>
<dbReference type="Gene3D" id="3.30.1340.10">
    <property type="entry name" value="HPr-like"/>
    <property type="match status" value="1"/>
</dbReference>
<dbReference type="Pfam" id="PF00359">
    <property type="entry name" value="PTS_EIIA_2"/>
    <property type="match status" value="1"/>
</dbReference>
<reference evidence="17 18" key="1">
    <citation type="submission" date="2011-02" db="EMBL/GenBank/DDBJ databases">
        <title>The complete sequence of plasmid1 of Deinococcus proteolyticus DSM 20540.</title>
        <authorList>
            <consortium name="US DOE Joint Genome Institute (JGI-PGF)"/>
            <person name="Lucas S."/>
            <person name="Copeland A."/>
            <person name="Lapidus A."/>
            <person name="Bruce D."/>
            <person name="Goodwin L."/>
            <person name="Pitluck S."/>
            <person name="Kyrpides N."/>
            <person name="Mavromatis K."/>
            <person name="Pagani I."/>
            <person name="Ivanova N."/>
            <person name="Ovchinnikova G."/>
            <person name="Zeytun A."/>
            <person name="Detter J.C."/>
            <person name="Han C."/>
            <person name="Land M."/>
            <person name="Hauser L."/>
            <person name="Markowitz V."/>
            <person name="Cheng J.-F."/>
            <person name="Hugenholtz P."/>
            <person name="Woyke T."/>
            <person name="Wu D."/>
            <person name="Pukall R."/>
            <person name="Steenblock K."/>
            <person name="Brambilla E."/>
            <person name="Klenk H.-P."/>
            <person name="Eisen J.A."/>
        </authorList>
    </citation>
    <scope>NUCLEOTIDE SEQUENCE [LARGE SCALE GENOMIC DNA]</scope>
    <source>
        <strain evidence="18">ATCC 35074 / DSM 20540 / JCM 6276 / NBRC 101906 / NCIMB 13154 / VKM Ac-1939 / CCM 2703 / MRP</strain>
        <plasmid evidence="18">Plasmid pDEIPR01</plasmid>
    </source>
</reference>